<feature type="transmembrane region" description="Helical" evidence="8">
    <location>
        <begin position="100"/>
        <end position="122"/>
    </location>
</feature>
<organism evidence="9 10">
    <name type="scientific">[Collinsella] massiliensis</name>
    <dbReference type="NCBI Taxonomy" id="1232426"/>
    <lineage>
        <taxon>Bacteria</taxon>
        <taxon>Bacillati</taxon>
        <taxon>Actinomycetota</taxon>
        <taxon>Coriobacteriia</taxon>
        <taxon>Coriobacteriales</taxon>
        <taxon>Coriobacteriaceae</taxon>
        <taxon>Enorma</taxon>
    </lineage>
</organism>
<feature type="transmembrane region" description="Helical" evidence="8">
    <location>
        <begin position="6"/>
        <end position="24"/>
    </location>
</feature>
<comment type="similarity">
    <text evidence="2">Belongs to the auxin efflux carrier (TC 2.A.69) family.</text>
</comment>
<evidence type="ECO:0000256" key="8">
    <source>
        <dbReference type="SAM" id="Phobius"/>
    </source>
</evidence>
<evidence type="ECO:0000256" key="3">
    <source>
        <dbReference type="ARBA" id="ARBA00022448"/>
    </source>
</evidence>
<dbReference type="RefSeq" id="WP_094334690.1">
    <property type="nucleotide sequence ID" value="NZ_NFIE01000001.1"/>
</dbReference>
<proteinExistence type="inferred from homology"/>
<evidence type="ECO:0000256" key="2">
    <source>
        <dbReference type="ARBA" id="ARBA00010145"/>
    </source>
</evidence>
<protein>
    <recommendedName>
        <fullName evidence="11">Transporter</fullName>
    </recommendedName>
</protein>
<feature type="transmembrane region" description="Helical" evidence="8">
    <location>
        <begin position="229"/>
        <end position="250"/>
    </location>
</feature>
<evidence type="ECO:0000313" key="9">
    <source>
        <dbReference type="EMBL" id="OUN89797.1"/>
    </source>
</evidence>
<feature type="transmembrane region" description="Helical" evidence="8">
    <location>
        <begin position="197"/>
        <end position="217"/>
    </location>
</feature>
<keyword evidence="6 8" id="KW-1133">Transmembrane helix</keyword>
<evidence type="ECO:0000256" key="7">
    <source>
        <dbReference type="ARBA" id="ARBA00023136"/>
    </source>
</evidence>
<evidence type="ECO:0000256" key="4">
    <source>
        <dbReference type="ARBA" id="ARBA00022475"/>
    </source>
</evidence>
<keyword evidence="7 8" id="KW-0472">Membrane</keyword>
<dbReference type="InterPro" id="IPR004776">
    <property type="entry name" value="Mem_transp_PIN-like"/>
</dbReference>
<dbReference type="Proteomes" id="UP000195781">
    <property type="component" value="Unassembled WGS sequence"/>
</dbReference>
<dbReference type="GO" id="GO:0005886">
    <property type="term" value="C:plasma membrane"/>
    <property type="evidence" value="ECO:0007669"/>
    <property type="project" value="UniProtKB-SubCell"/>
</dbReference>
<dbReference type="OrthoDB" id="9798064at2"/>
<evidence type="ECO:0000256" key="6">
    <source>
        <dbReference type="ARBA" id="ARBA00022989"/>
    </source>
</evidence>
<dbReference type="AlphaFoldDB" id="A0A1Y3Y2U7"/>
<dbReference type="EMBL" id="NFIE01000001">
    <property type="protein sequence ID" value="OUN89797.1"/>
    <property type="molecule type" value="Genomic_DNA"/>
</dbReference>
<keyword evidence="4" id="KW-1003">Cell membrane</keyword>
<comment type="caution">
    <text evidence="9">The sequence shown here is derived from an EMBL/GenBank/DDBJ whole genome shotgun (WGS) entry which is preliminary data.</text>
</comment>
<name>A0A1Y3Y2U7_9ACTN</name>
<feature type="transmembrane region" description="Helical" evidence="8">
    <location>
        <begin position="66"/>
        <end position="88"/>
    </location>
</feature>
<reference evidence="10" key="1">
    <citation type="submission" date="2017-04" db="EMBL/GenBank/DDBJ databases">
        <title>Function of individual gut microbiota members based on whole genome sequencing of pure cultures obtained from chicken caecum.</title>
        <authorList>
            <person name="Medvecky M."/>
            <person name="Cejkova D."/>
            <person name="Polansky O."/>
            <person name="Karasova D."/>
            <person name="Kubasova T."/>
            <person name="Cizek A."/>
            <person name="Rychlik I."/>
        </authorList>
    </citation>
    <scope>NUCLEOTIDE SEQUENCE [LARGE SCALE GENOMIC DNA]</scope>
    <source>
        <strain evidence="10">An5</strain>
    </source>
</reference>
<dbReference type="InterPro" id="IPR038770">
    <property type="entry name" value="Na+/solute_symporter_sf"/>
</dbReference>
<keyword evidence="5 8" id="KW-0812">Transmembrane</keyword>
<gene>
    <name evidence="9" type="ORF">B5G02_00110</name>
</gene>
<evidence type="ECO:0008006" key="11">
    <source>
        <dbReference type="Google" id="ProtNLM"/>
    </source>
</evidence>
<feature type="transmembrane region" description="Helical" evidence="8">
    <location>
        <begin position="256"/>
        <end position="277"/>
    </location>
</feature>
<comment type="subcellular location">
    <subcellularLocation>
        <location evidence="1">Cell membrane</location>
        <topology evidence="1">Multi-pass membrane protein</topology>
    </subcellularLocation>
</comment>
<feature type="transmembrane region" description="Helical" evidence="8">
    <location>
        <begin position="170"/>
        <end position="191"/>
    </location>
</feature>
<evidence type="ECO:0000256" key="1">
    <source>
        <dbReference type="ARBA" id="ARBA00004651"/>
    </source>
</evidence>
<feature type="transmembrane region" description="Helical" evidence="8">
    <location>
        <begin position="36"/>
        <end position="54"/>
    </location>
</feature>
<dbReference type="GO" id="GO:0055085">
    <property type="term" value="P:transmembrane transport"/>
    <property type="evidence" value="ECO:0007669"/>
    <property type="project" value="InterPro"/>
</dbReference>
<keyword evidence="3" id="KW-0813">Transport</keyword>
<keyword evidence="10" id="KW-1185">Reference proteome</keyword>
<sequence length="308" mass="31930">MDVLYIASQMVMLSLPIALGYAIHKAGIMNDGVDHGLSRLVLEVALPCLIVSSISSVEVLPGAGTVAVVLACSAGAYVFALAMGYGVSAAMRVPEDVAPAYRYLITFGNCGFMGFPVAEAVLGQQSVLLLAIANIPANLVMFSLGVSMFRSHGGWRRMLASCAASLRTPTLIASIATLALVLAGVNDLGILGGAFDIVGQLTTPAALLIVGSSLARFDLRAMFGNWRAYVATFFRLLAIPVVVLVALQALGVNPAITAVVALGIGMPVATNGTLYCLQYDVDLKPMVQATFLSVVGSIATIPLVVSLI</sequence>
<dbReference type="Gene3D" id="1.20.1530.20">
    <property type="match status" value="1"/>
</dbReference>
<dbReference type="PANTHER" id="PTHR36838">
    <property type="entry name" value="AUXIN EFFLUX CARRIER FAMILY PROTEIN"/>
    <property type="match status" value="1"/>
</dbReference>
<feature type="transmembrane region" description="Helical" evidence="8">
    <location>
        <begin position="128"/>
        <end position="149"/>
    </location>
</feature>
<evidence type="ECO:0000313" key="10">
    <source>
        <dbReference type="Proteomes" id="UP000195781"/>
    </source>
</evidence>
<dbReference type="PANTHER" id="PTHR36838:SF1">
    <property type="entry name" value="SLR1864 PROTEIN"/>
    <property type="match status" value="1"/>
</dbReference>
<evidence type="ECO:0000256" key="5">
    <source>
        <dbReference type="ARBA" id="ARBA00022692"/>
    </source>
</evidence>
<feature type="transmembrane region" description="Helical" evidence="8">
    <location>
        <begin position="289"/>
        <end position="307"/>
    </location>
</feature>
<dbReference type="Pfam" id="PF03547">
    <property type="entry name" value="Mem_trans"/>
    <property type="match status" value="1"/>
</dbReference>
<accession>A0A1Y3Y2U7</accession>